<reference evidence="9 10" key="1">
    <citation type="journal article" date="2021" name="ISME Commun">
        <title>Automated analysis of genomic sequences facilitates high-throughput and comprehensive description of bacteria.</title>
        <authorList>
            <person name="Hitch T.C.A."/>
        </authorList>
    </citation>
    <scope>NUCLEOTIDE SEQUENCE [LARGE SCALE GENOMIC DNA]</scope>
    <source>
        <strain evidence="9 10">Sanger_03</strain>
    </source>
</reference>
<evidence type="ECO:0000256" key="3">
    <source>
        <dbReference type="ARBA" id="ARBA00022801"/>
    </source>
</evidence>
<dbReference type="PANTHER" id="PTHR43772:SF2">
    <property type="entry name" value="PUTATIVE (AFU_ORTHOLOGUE AFUA_2G04480)-RELATED"/>
    <property type="match status" value="1"/>
</dbReference>
<evidence type="ECO:0000259" key="7">
    <source>
        <dbReference type="Pfam" id="PF05270"/>
    </source>
</evidence>
<sequence length="635" mass="70680">MKGKKLLAAILAVSMIPVSAIAVSAIDSKSDEKQLQVPVETTLAKSELGNPFLGFDENGNRVYGGDPSILVDGDTVYAYVGNDTASGEGYWMPNWRCYSSTDMVNWKYESIIMENGDVSWAANNHEAWAAQVMKYKDKYYFYYCTEGNSSVNGGKCIGVAVSDSPTGPFTDIGKPLVRNIDTPNGVHTWEDIDPTAWIETVDGVEHRVLGWGNNRFFNCELNEDMISIKDRDGNPNNLSVGYGSGYDISIGRINGVDRKQGMNDSNSTWTADDGRTYFYTEAPYYFRRQDENGNYYGKYYMFFATNWREEMAYATCDTYEQFLNNDWTFGGRIMTPTATANTNHMAVFTFKGQDYFVYHNGTLPHGSGYRRVACVEELNINEDGSIDLFTETSTGISGVSTQITDATGAYIAHNEFTNTTNDGEYPKVGNNAQQVLVSDDAKEDDAKWELELGLADPDNDAYVSIQSYNKPGMYITVEDSGEVTLAQHWDDNDTGRAKITFRTLEGFAGYGVTFESVYKPGYYLASVDGDLVLTKNPAAEACSFNVDTDSEVSSMKVQKTKRMYTVGSELNTDDIRIKATYENGDTRWITDFTTDADEIDMSKAGNKTLTVTYTEDGKTLTEKITIRVVEKGKTL</sequence>
<feature type="chain" id="PRO_5046742251" evidence="6">
    <location>
        <begin position="23"/>
        <end position="635"/>
    </location>
</feature>
<feature type="domain" description="Ig-like" evidence="8">
    <location>
        <begin position="557"/>
        <end position="626"/>
    </location>
</feature>
<keyword evidence="5" id="KW-0326">Glycosidase</keyword>
<keyword evidence="3" id="KW-0378">Hydrolase</keyword>
<dbReference type="SUPFAM" id="SSF110221">
    <property type="entry name" value="AbfB domain"/>
    <property type="match status" value="1"/>
</dbReference>
<keyword evidence="2" id="KW-0858">Xylan degradation</keyword>
<evidence type="ECO:0000256" key="2">
    <source>
        <dbReference type="ARBA" id="ARBA00022651"/>
    </source>
</evidence>
<protein>
    <submittedName>
        <fullName evidence="9">Family 43 glycosylhydrolase</fullName>
    </submittedName>
</protein>
<keyword evidence="2" id="KW-0624">Polysaccharide degradation</keyword>
<evidence type="ECO:0000256" key="4">
    <source>
        <dbReference type="ARBA" id="ARBA00023277"/>
    </source>
</evidence>
<dbReference type="EMBL" id="JAOQJU010000006">
    <property type="protein sequence ID" value="MCU6686439.1"/>
    <property type="molecule type" value="Genomic_DNA"/>
</dbReference>
<dbReference type="Pfam" id="PF07523">
    <property type="entry name" value="Big_3"/>
    <property type="match status" value="1"/>
</dbReference>
<dbReference type="RefSeq" id="WP_158369516.1">
    <property type="nucleotide sequence ID" value="NZ_JAOQJU010000006.1"/>
</dbReference>
<dbReference type="PANTHER" id="PTHR43772">
    <property type="entry name" value="ENDO-1,4-BETA-XYLANASE"/>
    <property type="match status" value="1"/>
</dbReference>
<dbReference type="Proteomes" id="UP001652431">
    <property type="component" value="Unassembled WGS sequence"/>
</dbReference>
<evidence type="ECO:0000313" key="9">
    <source>
        <dbReference type="EMBL" id="MCU6686439.1"/>
    </source>
</evidence>
<dbReference type="SUPFAM" id="SSF75005">
    <property type="entry name" value="Arabinanase/levansucrase/invertase"/>
    <property type="match status" value="1"/>
</dbReference>
<dbReference type="CDD" id="cd23265">
    <property type="entry name" value="beta-trefoil_ABD_ABFB-like"/>
    <property type="match status" value="1"/>
</dbReference>
<dbReference type="Gene3D" id="2.115.10.20">
    <property type="entry name" value="Glycosyl hydrolase domain, family 43"/>
    <property type="match status" value="1"/>
</dbReference>
<dbReference type="InterPro" id="IPR007934">
    <property type="entry name" value="AbfB_ABD"/>
</dbReference>
<feature type="signal peptide" evidence="6">
    <location>
        <begin position="1"/>
        <end position="22"/>
    </location>
</feature>
<dbReference type="InterPro" id="IPR006710">
    <property type="entry name" value="Glyco_hydro_43"/>
</dbReference>
<dbReference type="InterPro" id="IPR022038">
    <property type="entry name" value="Ig-like_bact"/>
</dbReference>
<feature type="domain" description="Alpha-L-arabinofuranosidase B arabinose-binding" evidence="7">
    <location>
        <begin position="436"/>
        <end position="540"/>
    </location>
</feature>
<comment type="similarity">
    <text evidence="1">Belongs to the glycosyl hydrolase 43 family.</text>
</comment>
<proteinExistence type="inferred from homology"/>
<dbReference type="InterPro" id="IPR023296">
    <property type="entry name" value="Glyco_hydro_beta-prop_sf"/>
</dbReference>
<dbReference type="InterPro" id="IPR052176">
    <property type="entry name" value="Glycosyl_Hydrlase_43_Enz"/>
</dbReference>
<comment type="caution">
    <text evidence="9">The sequence shown here is derived from an EMBL/GenBank/DDBJ whole genome shotgun (WGS) entry which is preliminary data.</text>
</comment>
<gene>
    <name evidence="9" type="ORF">OCV99_07730</name>
</gene>
<evidence type="ECO:0000256" key="6">
    <source>
        <dbReference type="SAM" id="SignalP"/>
    </source>
</evidence>
<keyword evidence="6" id="KW-0732">Signal</keyword>
<evidence type="ECO:0000313" key="10">
    <source>
        <dbReference type="Proteomes" id="UP001652431"/>
    </source>
</evidence>
<evidence type="ECO:0000256" key="5">
    <source>
        <dbReference type="ARBA" id="ARBA00023295"/>
    </source>
</evidence>
<keyword evidence="10" id="KW-1185">Reference proteome</keyword>
<organism evidence="9 10">
    <name type="scientific">Dorea acetigenes</name>
    <dbReference type="NCBI Taxonomy" id="2981787"/>
    <lineage>
        <taxon>Bacteria</taxon>
        <taxon>Bacillati</taxon>
        <taxon>Bacillota</taxon>
        <taxon>Clostridia</taxon>
        <taxon>Lachnospirales</taxon>
        <taxon>Lachnospiraceae</taxon>
        <taxon>Dorea</taxon>
    </lineage>
</organism>
<keyword evidence="4" id="KW-0119">Carbohydrate metabolism</keyword>
<dbReference type="InterPro" id="IPR036195">
    <property type="entry name" value="AbfB_ABD_sf"/>
</dbReference>
<dbReference type="Gene3D" id="2.60.40.3630">
    <property type="match status" value="1"/>
</dbReference>
<dbReference type="Gene3D" id="2.80.10.50">
    <property type="match status" value="1"/>
</dbReference>
<dbReference type="Pfam" id="PF04616">
    <property type="entry name" value="Glyco_hydro_43"/>
    <property type="match status" value="1"/>
</dbReference>
<name>A0ABT2RM05_9FIRM</name>
<accession>A0ABT2RM05</accession>
<evidence type="ECO:0000256" key="1">
    <source>
        <dbReference type="ARBA" id="ARBA00009865"/>
    </source>
</evidence>
<dbReference type="Pfam" id="PF05270">
    <property type="entry name" value="AbfB"/>
    <property type="match status" value="1"/>
</dbReference>
<evidence type="ECO:0000259" key="8">
    <source>
        <dbReference type="Pfam" id="PF07523"/>
    </source>
</evidence>